<organism evidence="2 3">
    <name type="scientific">Riccia fluitans</name>
    <dbReference type="NCBI Taxonomy" id="41844"/>
    <lineage>
        <taxon>Eukaryota</taxon>
        <taxon>Viridiplantae</taxon>
        <taxon>Streptophyta</taxon>
        <taxon>Embryophyta</taxon>
        <taxon>Marchantiophyta</taxon>
        <taxon>Marchantiopsida</taxon>
        <taxon>Marchantiidae</taxon>
        <taxon>Marchantiales</taxon>
        <taxon>Ricciaceae</taxon>
        <taxon>Riccia</taxon>
    </lineage>
</organism>
<name>A0ABD1YKI6_9MARC</name>
<proteinExistence type="predicted"/>
<feature type="compositionally biased region" description="Basic and acidic residues" evidence="1">
    <location>
        <begin position="1"/>
        <end position="11"/>
    </location>
</feature>
<reference evidence="2 3" key="1">
    <citation type="submission" date="2024-09" db="EMBL/GenBank/DDBJ databases">
        <title>Chromosome-scale assembly of Riccia fluitans.</title>
        <authorList>
            <person name="Paukszto L."/>
            <person name="Sawicki J."/>
            <person name="Karawczyk K."/>
            <person name="Piernik-Szablinska J."/>
            <person name="Szczecinska M."/>
            <person name="Mazdziarz M."/>
        </authorList>
    </citation>
    <scope>NUCLEOTIDE SEQUENCE [LARGE SCALE GENOMIC DNA]</scope>
    <source>
        <strain evidence="2">Rf_01</strain>
        <tissue evidence="2">Aerial parts of the thallus</tissue>
    </source>
</reference>
<feature type="region of interest" description="Disordered" evidence="1">
    <location>
        <begin position="1"/>
        <end position="39"/>
    </location>
</feature>
<dbReference type="Proteomes" id="UP001605036">
    <property type="component" value="Unassembled WGS sequence"/>
</dbReference>
<evidence type="ECO:0000313" key="3">
    <source>
        <dbReference type="Proteomes" id="UP001605036"/>
    </source>
</evidence>
<dbReference type="AlphaFoldDB" id="A0ABD1YKI6"/>
<protein>
    <submittedName>
        <fullName evidence="2">Uncharacterized protein</fullName>
    </submittedName>
</protein>
<accession>A0ABD1YKI6</accession>
<comment type="caution">
    <text evidence="2">The sequence shown here is derived from an EMBL/GenBank/DDBJ whole genome shotgun (WGS) entry which is preliminary data.</text>
</comment>
<gene>
    <name evidence="2" type="ORF">R1flu_015972</name>
</gene>
<dbReference type="EMBL" id="JBHFFA010000004">
    <property type="protein sequence ID" value="KAL2631286.1"/>
    <property type="molecule type" value="Genomic_DNA"/>
</dbReference>
<keyword evidence="3" id="KW-1185">Reference proteome</keyword>
<evidence type="ECO:0000313" key="2">
    <source>
        <dbReference type="EMBL" id="KAL2631286.1"/>
    </source>
</evidence>
<sequence>MKSKAPIDKPKSRPKLRKAKTPMETVDLSEEQKREAESVLAEDTLEAEVEDIESFRLAMLFGSQTVINILGILAESHTKVKRVTGRRMSLAAIAEHLNKENTVEEMNKLREEV</sequence>
<evidence type="ECO:0000256" key="1">
    <source>
        <dbReference type="SAM" id="MobiDB-lite"/>
    </source>
</evidence>